<dbReference type="Pfam" id="PF04303">
    <property type="entry name" value="PrpF"/>
    <property type="match status" value="1"/>
</dbReference>
<evidence type="ECO:0000256" key="2">
    <source>
        <dbReference type="ARBA" id="ARBA00023235"/>
    </source>
</evidence>
<evidence type="ECO:0008006" key="5">
    <source>
        <dbReference type="Google" id="ProtNLM"/>
    </source>
</evidence>
<comment type="similarity">
    <text evidence="1">Belongs to the PrpF family.</text>
</comment>
<evidence type="ECO:0000313" key="4">
    <source>
        <dbReference type="Proteomes" id="UP000317303"/>
    </source>
</evidence>
<dbReference type="SUPFAM" id="SSF54506">
    <property type="entry name" value="Diaminopimelate epimerase-like"/>
    <property type="match status" value="2"/>
</dbReference>
<dbReference type="Proteomes" id="UP000317303">
    <property type="component" value="Unassembled WGS sequence"/>
</dbReference>
<evidence type="ECO:0000313" key="3">
    <source>
        <dbReference type="EMBL" id="TWH20642.1"/>
    </source>
</evidence>
<name>A0A660CB03_9PSEU</name>
<dbReference type="AlphaFoldDB" id="A0A660CB03"/>
<dbReference type="Gene3D" id="3.10.310.10">
    <property type="entry name" value="Diaminopimelate Epimerase, Chain A, domain 1"/>
    <property type="match status" value="2"/>
</dbReference>
<protein>
    <recommendedName>
        <fullName evidence="5">2-methylaconitate cis-trans isomerase</fullName>
    </recommendedName>
</protein>
<dbReference type="GO" id="GO:0016853">
    <property type="term" value="F:isomerase activity"/>
    <property type="evidence" value="ECO:0007669"/>
    <property type="project" value="UniProtKB-KW"/>
</dbReference>
<dbReference type="EMBL" id="VLJV01000001">
    <property type="protein sequence ID" value="TWH20642.1"/>
    <property type="molecule type" value="Genomic_DNA"/>
</dbReference>
<dbReference type="OrthoDB" id="9779763at2"/>
<gene>
    <name evidence="3" type="ORF">JD82_02489</name>
</gene>
<dbReference type="InterPro" id="IPR007400">
    <property type="entry name" value="PrpF-like"/>
</dbReference>
<evidence type="ECO:0000256" key="1">
    <source>
        <dbReference type="ARBA" id="ARBA00007673"/>
    </source>
</evidence>
<proteinExistence type="inferred from homology"/>
<reference evidence="3 4" key="1">
    <citation type="submission" date="2019-07" db="EMBL/GenBank/DDBJ databases">
        <title>R&amp;d 2014.</title>
        <authorList>
            <person name="Klenk H.-P."/>
        </authorList>
    </citation>
    <scope>NUCLEOTIDE SEQUENCE [LARGE SCALE GENOMIC DNA]</scope>
    <source>
        <strain evidence="3 4">DSM 43194</strain>
    </source>
</reference>
<keyword evidence="4" id="KW-1185">Reference proteome</keyword>
<dbReference type="PANTHER" id="PTHR43709:SF2">
    <property type="entry name" value="DUF453 DOMAIN PROTEIN (AFU_ORTHOLOGUE AFUA_6G00360)"/>
    <property type="match status" value="1"/>
</dbReference>
<comment type="caution">
    <text evidence="3">The sequence shown here is derived from an EMBL/GenBank/DDBJ whole genome shotgun (WGS) entry which is preliminary data.</text>
</comment>
<keyword evidence="2" id="KW-0413">Isomerase</keyword>
<dbReference type="PANTHER" id="PTHR43709">
    <property type="entry name" value="ACONITATE ISOMERASE-RELATED"/>
    <property type="match status" value="1"/>
</dbReference>
<sequence length="364" mass="37903">MQISASWVRGGTSKCWVFEKEHIERTGLSADELLPRVYGSPDLRQIDGVGGATSTTSKAVILEPSADDDLDVVYTFAQVGIEEFKVDWGSNCGNCSATAGLYALERGWVQPAEDVTYVRTFNTNSGQKVVQRIPTPGGALPAEPSAIIPGTVYPGHEVGLGFVEPGGKTTGKLLPTGAGTDVLTVDGVDYPVSIVDAGAPAVILSPETAGLAGLPHAEWAGTAITEKLSVLDKIRRAGAVAMGLALTPEAAERAVPKLGIAGPAEDADADIEVLMLSMGKPHPAMPITGSVAMTMAAFTEGTFLHRAAMLGRTNGKLRFRTPAGIIVTFADDFGGELVVGADRTARTLADATLYIPDPPLEHVA</sequence>
<dbReference type="RefSeq" id="WP_030531768.1">
    <property type="nucleotide sequence ID" value="NZ_JOIJ01000005.1"/>
</dbReference>
<accession>A0A660CB03</accession>
<organism evidence="3 4">
    <name type="scientific">Prauserella rugosa</name>
    <dbReference type="NCBI Taxonomy" id="43354"/>
    <lineage>
        <taxon>Bacteria</taxon>
        <taxon>Bacillati</taxon>
        <taxon>Actinomycetota</taxon>
        <taxon>Actinomycetes</taxon>
        <taxon>Pseudonocardiales</taxon>
        <taxon>Pseudonocardiaceae</taxon>
        <taxon>Prauserella</taxon>
    </lineage>
</organism>